<comment type="similarity">
    <text evidence="1 7">Belongs to the pseudouridine synthase RsuA family.</text>
</comment>
<dbReference type="InterPro" id="IPR050343">
    <property type="entry name" value="RsuA_PseudoU_synthase"/>
</dbReference>
<dbReference type="InterPro" id="IPR002942">
    <property type="entry name" value="S4_RNA-bd"/>
</dbReference>
<name>A0A1Y2K5N9_9PROT</name>
<dbReference type="NCBIfam" id="TIGR00093">
    <property type="entry name" value="pseudouridine synthase"/>
    <property type="match status" value="1"/>
</dbReference>
<evidence type="ECO:0000256" key="1">
    <source>
        <dbReference type="ARBA" id="ARBA00008348"/>
    </source>
</evidence>
<dbReference type="Proteomes" id="UP000194003">
    <property type="component" value="Unassembled WGS sequence"/>
</dbReference>
<dbReference type="Gene3D" id="3.30.70.1560">
    <property type="entry name" value="Alpha-L RNA-binding motif"/>
    <property type="match status" value="1"/>
</dbReference>
<dbReference type="GO" id="GO:0000455">
    <property type="term" value="P:enzyme-directed rRNA pseudouridine synthesis"/>
    <property type="evidence" value="ECO:0007669"/>
    <property type="project" value="UniProtKB-ARBA"/>
</dbReference>
<evidence type="ECO:0000256" key="2">
    <source>
        <dbReference type="ARBA" id="ARBA00022884"/>
    </source>
</evidence>
<dbReference type="STRING" id="1434232.MAIT1_03115"/>
<dbReference type="GO" id="GO:0005829">
    <property type="term" value="C:cytosol"/>
    <property type="evidence" value="ECO:0007669"/>
    <property type="project" value="UniProtKB-ARBA"/>
</dbReference>
<accession>A0A1Y2K5N9</accession>
<dbReference type="FunFam" id="3.30.70.1560:FF:000001">
    <property type="entry name" value="Pseudouridine synthase"/>
    <property type="match status" value="1"/>
</dbReference>
<proteinExistence type="inferred from homology"/>
<dbReference type="Gene3D" id="3.30.70.580">
    <property type="entry name" value="Pseudouridine synthase I, catalytic domain, N-terminal subdomain"/>
    <property type="match status" value="1"/>
</dbReference>
<evidence type="ECO:0000256" key="3">
    <source>
        <dbReference type="ARBA" id="ARBA00023235"/>
    </source>
</evidence>
<dbReference type="SUPFAM" id="SSF55120">
    <property type="entry name" value="Pseudouridine synthase"/>
    <property type="match status" value="1"/>
</dbReference>
<dbReference type="InterPro" id="IPR006145">
    <property type="entry name" value="PsdUridine_synth_RsuA/RluA"/>
</dbReference>
<dbReference type="InterPro" id="IPR020094">
    <property type="entry name" value="TruA/RsuA/RluB/E/F_N"/>
</dbReference>
<keyword evidence="3 7" id="KW-0413">Isomerase</keyword>
<organism evidence="10 11">
    <name type="scientific">Magnetofaba australis IT-1</name>
    <dbReference type="NCBI Taxonomy" id="1434232"/>
    <lineage>
        <taxon>Bacteria</taxon>
        <taxon>Pseudomonadati</taxon>
        <taxon>Pseudomonadota</taxon>
        <taxon>Magnetococcia</taxon>
        <taxon>Magnetococcales</taxon>
        <taxon>Magnetococcaceae</taxon>
        <taxon>Magnetofaba</taxon>
    </lineage>
</organism>
<dbReference type="GO" id="GO:0003723">
    <property type="term" value="F:RNA binding"/>
    <property type="evidence" value="ECO:0007669"/>
    <property type="project" value="UniProtKB-KW"/>
</dbReference>
<gene>
    <name evidence="10" type="ORF">MAIT1_03115</name>
</gene>
<protein>
    <recommendedName>
        <fullName evidence="7">Pseudouridine synthase</fullName>
        <ecNumber evidence="7">5.4.99.-</ecNumber>
    </recommendedName>
</protein>
<feature type="domain" description="RNA-binding S4" evidence="9">
    <location>
        <begin position="28"/>
        <end position="89"/>
    </location>
</feature>
<evidence type="ECO:0000313" key="10">
    <source>
        <dbReference type="EMBL" id="OSM04991.1"/>
    </source>
</evidence>
<sequence>MRAEEMEAWSLDGDLPDAPSDHSGSEHPRLHKWLADAGLCSRREAEEWIAAGRVSLNGHKVTKPGAKVGPQDLVAVDGNAVERGAPARMAVVLYKPVGVICTRHDPDGRRTIFDLLPQNLPRLNNVGRLDINSEGLLLLTNDGGLAHKLTHPSTQVPRTYRVKVHGRLNEERIAELRQTGVMLEDGPTGPLAIALDRSGGANSWITLTLHEGRNREIRRIFETLEMSVARLIRIAFGGVTLGDMQPGTWRPLTQAERARLRQVIASGRGKKG</sequence>
<dbReference type="GO" id="GO:0160138">
    <property type="term" value="F:23S rRNA pseudouridine(2604) synthase activity"/>
    <property type="evidence" value="ECO:0007669"/>
    <property type="project" value="UniProtKB-EC"/>
</dbReference>
<evidence type="ECO:0000256" key="6">
    <source>
        <dbReference type="PROSITE-ProRule" id="PRU00182"/>
    </source>
</evidence>
<dbReference type="SUPFAM" id="SSF55174">
    <property type="entry name" value="Alpha-L RNA-binding motif"/>
    <property type="match status" value="1"/>
</dbReference>
<dbReference type="AlphaFoldDB" id="A0A1Y2K5N9"/>
<evidence type="ECO:0000313" key="11">
    <source>
        <dbReference type="Proteomes" id="UP000194003"/>
    </source>
</evidence>
<feature type="region of interest" description="Disordered" evidence="8">
    <location>
        <begin position="1"/>
        <end position="28"/>
    </location>
</feature>
<dbReference type="Gene3D" id="3.10.290.10">
    <property type="entry name" value="RNA-binding S4 domain"/>
    <property type="match status" value="1"/>
</dbReference>
<dbReference type="PROSITE" id="PS50889">
    <property type="entry name" value="S4"/>
    <property type="match status" value="1"/>
</dbReference>
<evidence type="ECO:0000256" key="7">
    <source>
        <dbReference type="RuleBase" id="RU003887"/>
    </source>
</evidence>
<dbReference type="EMBL" id="LVJN01000018">
    <property type="protein sequence ID" value="OSM04991.1"/>
    <property type="molecule type" value="Genomic_DNA"/>
</dbReference>
<comment type="caution">
    <text evidence="10">The sequence shown here is derived from an EMBL/GenBank/DDBJ whole genome shotgun (WGS) entry which is preliminary data.</text>
</comment>
<dbReference type="EC" id="5.4.99.-" evidence="7"/>
<evidence type="ECO:0000256" key="4">
    <source>
        <dbReference type="ARBA" id="ARBA00036390"/>
    </source>
</evidence>
<evidence type="ECO:0000259" key="9">
    <source>
        <dbReference type="SMART" id="SM00363"/>
    </source>
</evidence>
<keyword evidence="11" id="KW-1185">Reference proteome</keyword>
<comment type="catalytic activity">
    <reaction evidence="4">
        <text>uridine(35) in tRNA(Tyr) = pseudouridine(35) in tRNA(Tyr)</text>
        <dbReference type="Rhea" id="RHEA:60556"/>
        <dbReference type="Rhea" id="RHEA-COMP:15607"/>
        <dbReference type="Rhea" id="RHEA-COMP:15608"/>
        <dbReference type="ChEBI" id="CHEBI:65314"/>
        <dbReference type="ChEBI" id="CHEBI:65315"/>
    </reaction>
</comment>
<dbReference type="PANTHER" id="PTHR47683:SF2">
    <property type="entry name" value="RNA-BINDING S4 DOMAIN-CONTAINING PROTEIN"/>
    <property type="match status" value="1"/>
</dbReference>
<dbReference type="InterPro" id="IPR020103">
    <property type="entry name" value="PsdUridine_synth_cat_dom_sf"/>
</dbReference>
<comment type="catalytic activity">
    <reaction evidence="5">
        <text>uridine(2604) in 23S rRNA = pseudouridine(2604) in 23S rRNA</text>
        <dbReference type="Rhea" id="RHEA:38875"/>
        <dbReference type="Rhea" id="RHEA-COMP:10093"/>
        <dbReference type="Rhea" id="RHEA-COMP:10094"/>
        <dbReference type="ChEBI" id="CHEBI:65314"/>
        <dbReference type="ChEBI" id="CHEBI:65315"/>
        <dbReference type="EC" id="5.4.99.21"/>
    </reaction>
</comment>
<dbReference type="PROSITE" id="PS01149">
    <property type="entry name" value="PSI_RSU"/>
    <property type="match status" value="1"/>
</dbReference>
<reference evidence="10 11" key="1">
    <citation type="journal article" date="2016" name="BMC Genomics">
        <title>Combined genomic and structural analyses of a cultured magnetotactic bacterium reveals its niche adaptation to a dynamic environment.</title>
        <authorList>
            <person name="Araujo A.C."/>
            <person name="Morillo V."/>
            <person name="Cypriano J."/>
            <person name="Teixeira L.C."/>
            <person name="Leao P."/>
            <person name="Lyra S."/>
            <person name="Almeida L.G."/>
            <person name="Bazylinski D.A."/>
            <person name="Vasconcellos A.T."/>
            <person name="Abreu F."/>
            <person name="Lins U."/>
        </authorList>
    </citation>
    <scope>NUCLEOTIDE SEQUENCE [LARGE SCALE GENOMIC DNA]</scope>
    <source>
        <strain evidence="10 11">IT-1</strain>
    </source>
</reference>
<dbReference type="InterPro" id="IPR018496">
    <property type="entry name" value="PsdUridine_synth_RsuA/RluB_CS"/>
</dbReference>
<feature type="compositionally biased region" description="Basic and acidic residues" evidence="8">
    <location>
        <begin position="19"/>
        <end position="28"/>
    </location>
</feature>
<keyword evidence="2 6" id="KW-0694">RNA-binding</keyword>
<dbReference type="CDD" id="cd00165">
    <property type="entry name" value="S4"/>
    <property type="match status" value="1"/>
</dbReference>
<dbReference type="Pfam" id="PF00849">
    <property type="entry name" value="PseudoU_synth_2"/>
    <property type="match status" value="1"/>
</dbReference>
<dbReference type="PANTHER" id="PTHR47683">
    <property type="entry name" value="PSEUDOURIDINE SYNTHASE FAMILY PROTEIN-RELATED"/>
    <property type="match status" value="1"/>
</dbReference>
<dbReference type="FunFam" id="3.10.290.10:FF:000003">
    <property type="entry name" value="Pseudouridine synthase"/>
    <property type="match status" value="1"/>
</dbReference>
<dbReference type="InterPro" id="IPR042092">
    <property type="entry name" value="PsdUridine_s_RsuA/RluB/E/F_cat"/>
</dbReference>
<dbReference type="Pfam" id="PF01479">
    <property type="entry name" value="S4"/>
    <property type="match status" value="1"/>
</dbReference>
<dbReference type="SMART" id="SM00363">
    <property type="entry name" value="S4"/>
    <property type="match status" value="1"/>
</dbReference>
<dbReference type="InterPro" id="IPR000748">
    <property type="entry name" value="PsdUridine_synth_RsuA/RluB/E/F"/>
</dbReference>
<evidence type="ECO:0000256" key="5">
    <source>
        <dbReference type="ARBA" id="ARBA00036535"/>
    </source>
</evidence>
<evidence type="ECO:0000256" key="8">
    <source>
        <dbReference type="SAM" id="MobiDB-lite"/>
    </source>
</evidence>
<dbReference type="InterPro" id="IPR036986">
    <property type="entry name" value="S4_RNA-bd_sf"/>
</dbReference>